<dbReference type="Pfam" id="PF25917">
    <property type="entry name" value="BSH_RND"/>
    <property type="match status" value="1"/>
</dbReference>
<dbReference type="Gene3D" id="2.40.50.100">
    <property type="match status" value="1"/>
</dbReference>
<keyword evidence="2" id="KW-0812">Transmembrane</keyword>
<dbReference type="Gene3D" id="1.10.287.470">
    <property type="entry name" value="Helix hairpin bin"/>
    <property type="match status" value="1"/>
</dbReference>
<evidence type="ECO:0000313" key="5">
    <source>
        <dbReference type="Proteomes" id="UP000242418"/>
    </source>
</evidence>
<reference evidence="4 5" key="1">
    <citation type="submission" date="2016-10" db="EMBL/GenBank/DDBJ databases">
        <authorList>
            <person name="Varghese N."/>
            <person name="Submissions S."/>
        </authorList>
    </citation>
    <scope>NUCLEOTIDE SEQUENCE [LARGE SCALE GENOMIC DNA]</scope>
    <source>
        <strain evidence="4 5">DSM 17833</strain>
    </source>
</reference>
<evidence type="ECO:0000259" key="3">
    <source>
        <dbReference type="Pfam" id="PF25917"/>
    </source>
</evidence>
<evidence type="ECO:0000256" key="2">
    <source>
        <dbReference type="SAM" id="Phobius"/>
    </source>
</evidence>
<keyword evidence="5" id="KW-1185">Reference proteome</keyword>
<gene>
    <name evidence="4" type="ORF">SAMN05216370_2962</name>
</gene>
<comment type="similarity">
    <text evidence="1">Belongs to the membrane fusion protein (MFP) (TC 8.A.1) family.</text>
</comment>
<feature type="transmembrane region" description="Helical" evidence="2">
    <location>
        <begin position="9"/>
        <end position="30"/>
    </location>
</feature>
<sequence length="319" mass="34912">MNLIPSKKILATAFIIITFVQIIILWPRFFGSTLPEGIISAEGRLEAKETYVSAKNPGRISELHVDEGEYVTQGQLLGRIDSSPLIHAREQSLHEADSLKQTVRSYAASLTGFESDLKLAESEYLRAYKLNAHGFASQQLIDQSLARKKIAQATLASSQAAKASAEASLSAAEAAVKKLTAEINDNDLISPIDGVVQSSISEKGEVVGSGSTLFILINPNYLFANIYLPTQHVGAIRIGDEALIVSELSPTLKHKAKVVLVESHAEFTPKEVESFDERKKLLFRVKVVLDEKDISRSLKAGIPATVYLRTSDQAWPERL</sequence>
<dbReference type="PANTHER" id="PTHR30438:SF2">
    <property type="entry name" value="MEMBRANE PROTEIN"/>
    <property type="match status" value="1"/>
</dbReference>
<keyword evidence="2" id="KW-1133">Transmembrane helix</keyword>
<dbReference type="SUPFAM" id="SSF111369">
    <property type="entry name" value="HlyD-like secretion proteins"/>
    <property type="match status" value="1"/>
</dbReference>
<protein>
    <submittedName>
        <fullName evidence="4">HlyD family secretion protein</fullName>
    </submittedName>
</protein>
<evidence type="ECO:0000256" key="1">
    <source>
        <dbReference type="ARBA" id="ARBA00009477"/>
    </source>
</evidence>
<dbReference type="AlphaFoldDB" id="A0AB37Z966"/>
<organism evidence="4 5">
    <name type="scientific">Pseudomonas peli</name>
    <dbReference type="NCBI Taxonomy" id="592361"/>
    <lineage>
        <taxon>Bacteria</taxon>
        <taxon>Pseudomonadati</taxon>
        <taxon>Pseudomonadota</taxon>
        <taxon>Gammaproteobacteria</taxon>
        <taxon>Pseudomonadales</taxon>
        <taxon>Pseudomonadaceae</taxon>
        <taxon>Pseudomonas</taxon>
    </lineage>
</organism>
<dbReference type="GO" id="GO:0005886">
    <property type="term" value="C:plasma membrane"/>
    <property type="evidence" value="ECO:0007669"/>
    <property type="project" value="TreeGrafter"/>
</dbReference>
<dbReference type="Proteomes" id="UP000242418">
    <property type="component" value="Unassembled WGS sequence"/>
</dbReference>
<keyword evidence="2" id="KW-0472">Membrane</keyword>
<dbReference type="PANTHER" id="PTHR30438">
    <property type="entry name" value="36 KDA ANTIGEN-RELATED"/>
    <property type="match status" value="1"/>
</dbReference>
<proteinExistence type="inferred from homology"/>
<comment type="caution">
    <text evidence="4">The sequence shown here is derived from an EMBL/GenBank/DDBJ whole genome shotgun (WGS) entry which is preliminary data.</text>
</comment>
<dbReference type="InterPro" id="IPR058625">
    <property type="entry name" value="MdtA-like_BSH"/>
</dbReference>
<dbReference type="Gene3D" id="2.40.30.170">
    <property type="match status" value="1"/>
</dbReference>
<accession>A0AB37Z966</accession>
<dbReference type="EMBL" id="FMTL01000002">
    <property type="protein sequence ID" value="SCW70404.1"/>
    <property type="molecule type" value="Genomic_DNA"/>
</dbReference>
<name>A0AB37Z966_9PSED</name>
<feature type="domain" description="Multidrug resistance protein MdtA-like barrel-sandwich hybrid" evidence="3">
    <location>
        <begin position="52"/>
        <end position="217"/>
    </location>
</feature>
<evidence type="ECO:0000313" key="4">
    <source>
        <dbReference type="EMBL" id="SCW70404.1"/>
    </source>
</evidence>